<evidence type="ECO:0000313" key="1">
    <source>
        <dbReference type="EMBL" id="QPK83701.1"/>
    </source>
</evidence>
<name>A0A7T0PEX7_9CORY</name>
<organism evidence="1 2">
    <name type="scientific">Corynebacterium qintianiae</name>
    <dbReference type="NCBI Taxonomy" id="2709392"/>
    <lineage>
        <taxon>Bacteria</taxon>
        <taxon>Bacillati</taxon>
        <taxon>Actinomycetota</taxon>
        <taxon>Actinomycetes</taxon>
        <taxon>Mycobacteriales</taxon>
        <taxon>Corynebacteriaceae</taxon>
        <taxon>Corynebacterium</taxon>
    </lineage>
</organism>
<dbReference type="PANTHER" id="PTHR47505:SF1">
    <property type="entry name" value="DNA UTILIZATION PROTEIN YHGH"/>
    <property type="match status" value="1"/>
</dbReference>
<dbReference type="Proteomes" id="UP000594586">
    <property type="component" value="Chromosome"/>
</dbReference>
<reference evidence="1 2" key="1">
    <citation type="submission" date="2020-11" db="EMBL/GenBank/DDBJ databases">
        <title>Corynebacterium sp. MC1420.</title>
        <authorList>
            <person name="Zhou J."/>
        </authorList>
    </citation>
    <scope>NUCLEOTIDE SEQUENCE [LARGE SCALE GENOMIC DNA]</scope>
    <source>
        <strain evidence="1 2">MC1420</strain>
    </source>
</reference>
<dbReference type="Gene3D" id="3.40.50.2020">
    <property type="match status" value="1"/>
</dbReference>
<gene>
    <name evidence="1" type="ORF">G7Y29_02540</name>
</gene>
<protein>
    <submittedName>
        <fullName evidence="1">ComF family protein</fullName>
    </submittedName>
</protein>
<accession>A0A7T0PEX7</accession>
<dbReference type="KEGG" id="cqn:G7Y29_02540"/>
<evidence type="ECO:0000313" key="2">
    <source>
        <dbReference type="Proteomes" id="UP000594586"/>
    </source>
</evidence>
<dbReference type="EMBL" id="CP064955">
    <property type="protein sequence ID" value="QPK83701.1"/>
    <property type="molecule type" value="Genomic_DNA"/>
</dbReference>
<proteinExistence type="predicted"/>
<dbReference type="SUPFAM" id="SSF53271">
    <property type="entry name" value="PRTase-like"/>
    <property type="match status" value="1"/>
</dbReference>
<dbReference type="InterPro" id="IPR051910">
    <property type="entry name" value="ComF/GntX_DNA_util-trans"/>
</dbReference>
<sequence length="201" mass="20607">MLELILPRRCAGCGEAGLMLCARCVRQLAGVPFRVTSPVDTLVPVFSMGPYAGAHRGIVLAMKERGNLAVRAYAGSLLDAALAHLEARGEIPEGAGLVPAPTRAASARARGGDPVEAVCRNAGRTTHAVLRLSHAARDQSELSAADRRANLAGRVQCTGVPPGSVVVVDDVVTTGSTLHASVAKLLALGADVRACVTLCAA</sequence>
<dbReference type="RefSeq" id="WP_165004957.1">
    <property type="nucleotide sequence ID" value="NZ_CP064955.1"/>
</dbReference>
<keyword evidence="2" id="KW-1185">Reference proteome</keyword>
<dbReference type="AlphaFoldDB" id="A0A7T0PEX7"/>
<dbReference type="PANTHER" id="PTHR47505">
    <property type="entry name" value="DNA UTILIZATION PROTEIN YHGH"/>
    <property type="match status" value="1"/>
</dbReference>
<dbReference type="InterPro" id="IPR029057">
    <property type="entry name" value="PRTase-like"/>
</dbReference>